<dbReference type="Proteomes" id="UP000441336">
    <property type="component" value="Unassembled WGS sequence"/>
</dbReference>
<accession>A0A7K1TI63</accession>
<name>A0A7K1TI63_9BACT</name>
<sequence length="140" mass="15949">MPVESATLPIYFQNAAVTLREHPDGYVVFEYKAGKRAFSDLQAVLTHTGNLLHRRGWNKILGDQRLMAPFTEEETTWIMTYWLDHNRQRPGGIYAAVLLANDVFARLSATQLRHEAKAAALTYRLFEEEVEATAWLAQLG</sequence>
<organism evidence="1 2">
    <name type="scientific">Hymenobacter ginkgonis</name>
    <dbReference type="NCBI Taxonomy" id="2682976"/>
    <lineage>
        <taxon>Bacteria</taxon>
        <taxon>Pseudomonadati</taxon>
        <taxon>Bacteroidota</taxon>
        <taxon>Cytophagia</taxon>
        <taxon>Cytophagales</taxon>
        <taxon>Hymenobacteraceae</taxon>
        <taxon>Hymenobacter</taxon>
    </lineage>
</organism>
<gene>
    <name evidence="1" type="ORF">GO988_17385</name>
</gene>
<keyword evidence="2" id="KW-1185">Reference proteome</keyword>
<dbReference type="AlphaFoldDB" id="A0A7K1TI63"/>
<protein>
    <recommendedName>
        <fullName evidence="3">STAS/SEC14 domain-containing protein</fullName>
    </recommendedName>
</protein>
<proteinExistence type="predicted"/>
<dbReference type="EMBL" id="WQKZ01000004">
    <property type="protein sequence ID" value="MVN78105.1"/>
    <property type="molecule type" value="Genomic_DNA"/>
</dbReference>
<evidence type="ECO:0000313" key="1">
    <source>
        <dbReference type="EMBL" id="MVN78105.1"/>
    </source>
</evidence>
<evidence type="ECO:0000313" key="2">
    <source>
        <dbReference type="Proteomes" id="UP000441336"/>
    </source>
</evidence>
<comment type="caution">
    <text evidence="1">The sequence shown here is derived from an EMBL/GenBank/DDBJ whole genome shotgun (WGS) entry which is preliminary data.</text>
</comment>
<reference evidence="1 2" key="1">
    <citation type="submission" date="2019-12" db="EMBL/GenBank/DDBJ databases">
        <title>Hymenobacter sp. HMF4947 Genome sequencing and assembly.</title>
        <authorList>
            <person name="Kang H."/>
            <person name="Cha I."/>
            <person name="Kim H."/>
            <person name="Joh K."/>
        </authorList>
    </citation>
    <scope>NUCLEOTIDE SEQUENCE [LARGE SCALE GENOMIC DNA]</scope>
    <source>
        <strain evidence="1 2">HMF4947</strain>
    </source>
</reference>
<dbReference type="RefSeq" id="WP_157567869.1">
    <property type="nucleotide sequence ID" value="NZ_WQKZ01000004.1"/>
</dbReference>
<evidence type="ECO:0008006" key="3">
    <source>
        <dbReference type="Google" id="ProtNLM"/>
    </source>
</evidence>